<gene>
    <name evidence="1" type="ORF">PCOR1329_LOCUS78853</name>
</gene>
<sequence length="235" mass="24394">ADLQAGRTAAWERKANSVADTFAKRGAAMHPDASEAAKNLAGRAATPPAPSLSVRIRSILSLQAEAPVDSELALLAQLFAREIHVVRVFDAAGGLALAAPRLLCCTSCGAFAWGAARDPLQPRKGERAGSGCKQQKARVARGLFPRWLGQHAGWTLGALETPSASDLAQLANAALRRIHPAPLASLAVFPGVAWQADAVSSTLAHCGLAPSSLAQWAEAASSWPAMEAEESDHGA</sequence>
<evidence type="ECO:0000313" key="2">
    <source>
        <dbReference type="Proteomes" id="UP001189429"/>
    </source>
</evidence>
<dbReference type="EMBL" id="CAUYUJ010021029">
    <property type="protein sequence ID" value="CAK0902158.1"/>
    <property type="molecule type" value="Genomic_DNA"/>
</dbReference>
<keyword evidence="2" id="KW-1185">Reference proteome</keyword>
<evidence type="ECO:0000313" key="1">
    <source>
        <dbReference type="EMBL" id="CAK0902158.1"/>
    </source>
</evidence>
<comment type="caution">
    <text evidence="1">The sequence shown here is derived from an EMBL/GenBank/DDBJ whole genome shotgun (WGS) entry which is preliminary data.</text>
</comment>
<protein>
    <submittedName>
        <fullName evidence="1">Uncharacterized protein</fullName>
    </submittedName>
</protein>
<dbReference type="Proteomes" id="UP001189429">
    <property type="component" value="Unassembled WGS sequence"/>
</dbReference>
<organism evidence="1 2">
    <name type="scientific">Prorocentrum cordatum</name>
    <dbReference type="NCBI Taxonomy" id="2364126"/>
    <lineage>
        <taxon>Eukaryota</taxon>
        <taxon>Sar</taxon>
        <taxon>Alveolata</taxon>
        <taxon>Dinophyceae</taxon>
        <taxon>Prorocentrales</taxon>
        <taxon>Prorocentraceae</taxon>
        <taxon>Prorocentrum</taxon>
    </lineage>
</organism>
<proteinExistence type="predicted"/>
<accession>A0ABN9XQD8</accession>
<feature type="non-terminal residue" evidence="1">
    <location>
        <position position="1"/>
    </location>
</feature>
<name>A0ABN9XQD8_9DINO</name>
<reference evidence="1" key="1">
    <citation type="submission" date="2023-10" db="EMBL/GenBank/DDBJ databases">
        <authorList>
            <person name="Chen Y."/>
            <person name="Shah S."/>
            <person name="Dougan E. K."/>
            <person name="Thang M."/>
            <person name="Chan C."/>
        </authorList>
    </citation>
    <scope>NUCLEOTIDE SEQUENCE [LARGE SCALE GENOMIC DNA]</scope>
</reference>